<organism evidence="1 2">
    <name type="scientific">Allobranchiibius huperziae</name>
    <dbReference type="NCBI Taxonomy" id="1874116"/>
    <lineage>
        <taxon>Bacteria</taxon>
        <taxon>Bacillati</taxon>
        <taxon>Actinomycetota</taxon>
        <taxon>Actinomycetes</taxon>
        <taxon>Micrococcales</taxon>
        <taxon>Dermacoccaceae</taxon>
        <taxon>Allobranchiibius</taxon>
    </lineage>
</organism>
<dbReference type="EMBL" id="JACCFW010000001">
    <property type="protein sequence ID" value="NYJ73697.1"/>
    <property type="molecule type" value="Genomic_DNA"/>
</dbReference>
<evidence type="ECO:0000313" key="1">
    <source>
        <dbReference type="EMBL" id="NYJ73697.1"/>
    </source>
</evidence>
<dbReference type="Proteomes" id="UP000571817">
    <property type="component" value="Unassembled WGS sequence"/>
</dbReference>
<comment type="caution">
    <text evidence="1">The sequence shown here is derived from an EMBL/GenBank/DDBJ whole genome shotgun (WGS) entry which is preliminary data.</text>
</comment>
<keyword evidence="2" id="KW-1185">Reference proteome</keyword>
<accession>A0A853DAS0</accession>
<proteinExistence type="predicted"/>
<name>A0A853DAS0_9MICO</name>
<evidence type="ECO:0000313" key="2">
    <source>
        <dbReference type="Proteomes" id="UP000571817"/>
    </source>
</evidence>
<dbReference type="PROSITE" id="PS51257">
    <property type="entry name" value="PROKAR_LIPOPROTEIN"/>
    <property type="match status" value="1"/>
</dbReference>
<evidence type="ECO:0008006" key="3">
    <source>
        <dbReference type="Google" id="ProtNLM"/>
    </source>
</evidence>
<gene>
    <name evidence="1" type="ORF">HNR15_000660</name>
</gene>
<sequence>MSTSRRAVGIAALAVTVVGVSGCGSSQLFHNSTTAASYDGTRVSVDQVQDAVTQIKQAFGSGAADFNSRSAITYLVFADDFQRVAAEQGGAFSAAQARQEFAQRNVANPSTAAIDALRSNVAVTNISNSQAGVAEITKIVNAAKVEINPRFGRWGGANGVLATSEPWIVSKSSSKG</sequence>
<reference evidence="1 2" key="1">
    <citation type="submission" date="2020-07" db="EMBL/GenBank/DDBJ databases">
        <title>Sequencing the genomes of 1000 actinobacteria strains.</title>
        <authorList>
            <person name="Klenk H.-P."/>
        </authorList>
    </citation>
    <scope>NUCLEOTIDE SEQUENCE [LARGE SCALE GENOMIC DNA]</scope>
    <source>
        <strain evidence="1 2">DSM 29531</strain>
    </source>
</reference>
<dbReference type="AlphaFoldDB" id="A0A853DAS0"/>
<dbReference type="RefSeq" id="WP_179479097.1">
    <property type="nucleotide sequence ID" value="NZ_JACCFW010000001.1"/>
</dbReference>
<protein>
    <recommendedName>
        <fullName evidence="3">Lipoprotein</fullName>
    </recommendedName>
</protein>